<dbReference type="PANTHER" id="PTHR43329">
    <property type="entry name" value="EPOXIDE HYDROLASE"/>
    <property type="match status" value="1"/>
</dbReference>
<feature type="domain" description="AB hydrolase-1" evidence="2">
    <location>
        <begin position="42"/>
        <end position="298"/>
    </location>
</feature>
<evidence type="ECO:0000313" key="3">
    <source>
        <dbReference type="EMBL" id="RAG84708.1"/>
    </source>
</evidence>
<reference evidence="3 4" key="1">
    <citation type="submission" date="2018-06" db="EMBL/GenBank/DDBJ databases">
        <title>Streptacidiphilus pinicola sp. nov., isolated from pine grove soil.</title>
        <authorList>
            <person name="Roh S.G."/>
            <person name="Park S."/>
            <person name="Kim M.-K."/>
            <person name="Yun B.-R."/>
            <person name="Park J."/>
            <person name="Kim M.J."/>
            <person name="Kim Y.S."/>
            <person name="Kim S.B."/>
        </authorList>
    </citation>
    <scope>NUCLEOTIDE SEQUENCE [LARGE SCALE GENOMIC DNA]</scope>
    <source>
        <strain evidence="3 4">MMS16-CNU450</strain>
    </source>
</reference>
<protein>
    <recommendedName>
        <fullName evidence="2">AB hydrolase-1 domain-containing protein</fullName>
    </recommendedName>
</protein>
<keyword evidence="4" id="KW-1185">Reference proteome</keyword>
<name>A0A2X0JAZ3_9ACTN</name>
<sequence>MASGSVGSVLGGSLIDGAREHRVVTDDGVELAVVEAGDPLRPTLWFLHGFPDSRDVWAPVMNRLKDRYHVVAHDTRGAGRSAAPARPGRAGYTLERLEEDFLAVLDALAPYGPVHLIGHDWGSVQGWEFATSPRLQGGLASFTSISGPSLDHAALWARARLRRRTPADLRALLDQALRSWYITAFQLPWLPEALWRGPLAHGGWSALWRALEHTRVSGHPAPTLARDAANGLWLYRANTRRRAREPREDRVAHVPVQLVLPERDPFLGPRLYDDLDRWTPVLRRRTVKAGHWLPLTRPQVLAELIAEFVDAVRVGTIPSAGRDHSADRSPAL</sequence>
<dbReference type="EMBL" id="QKYN01000060">
    <property type="protein sequence ID" value="RAG84708.1"/>
    <property type="molecule type" value="Genomic_DNA"/>
</dbReference>
<gene>
    <name evidence="3" type="ORF">DN069_15400</name>
</gene>
<evidence type="ECO:0000259" key="2">
    <source>
        <dbReference type="Pfam" id="PF00561"/>
    </source>
</evidence>
<dbReference type="Gene3D" id="3.40.50.1820">
    <property type="entry name" value="alpha/beta hydrolase"/>
    <property type="match status" value="1"/>
</dbReference>
<proteinExistence type="predicted"/>
<dbReference type="InterPro" id="IPR000073">
    <property type="entry name" value="AB_hydrolase_1"/>
</dbReference>
<dbReference type="Pfam" id="PF00561">
    <property type="entry name" value="Abhydrolase_1"/>
    <property type="match status" value="1"/>
</dbReference>
<keyword evidence="1" id="KW-0378">Hydrolase</keyword>
<evidence type="ECO:0000313" key="4">
    <source>
        <dbReference type="Proteomes" id="UP000248889"/>
    </source>
</evidence>
<comment type="caution">
    <text evidence="3">The sequence shown here is derived from an EMBL/GenBank/DDBJ whole genome shotgun (WGS) entry which is preliminary data.</text>
</comment>
<accession>A0A2X0JAZ3</accession>
<organism evidence="3 4">
    <name type="scientific">Streptacidiphilus pinicola</name>
    <dbReference type="NCBI Taxonomy" id="2219663"/>
    <lineage>
        <taxon>Bacteria</taxon>
        <taxon>Bacillati</taxon>
        <taxon>Actinomycetota</taxon>
        <taxon>Actinomycetes</taxon>
        <taxon>Kitasatosporales</taxon>
        <taxon>Streptomycetaceae</taxon>
        <taxon>Streptacidiphilus</taxon>
    </lineage>
</organism>
<dbReference type="PRINTS" id="PR00412">
    <property type="entry name" value="EPOXHYDRLASE"/>
</dbReference>
<dbReference type="InterPro" id="IPR000639">
    <property type="entry name" value="Epox_hydrolase-like"/>
</dbReference>
<dbReference type="GO" id="GO:0016787">
    <property type="term" value="F:hydrolase activity"/>
    <property type="evidence" value="ECO:0007669"/>
    <property type="project" value="UniProtKB-KW"/>
</dbReference>
<evidence type="ECO:0000256" key="1">
    <source>
        <dbReference type="ARBA" id="ARBA00022801"/>
    </source>
</evidence>
<dbReference type="AlphaFoldDB" id="A0A2X0JAZ3"/>
<dbReference type="Proteomes" id="UP000248889">
    <property type="component" value="Unassembled WGS sequence"/>
</dbReference>
<dbReference type="InterPro" id="IPR029058">
    <property type="entry name" value="AB_hydrolase_fold"/>
</dbReference>
<dbReference type="SUPFAM" id="SSF53474">
    <property type="entry name" value="alpha/beta-Hydrolases"/>
    <property type="match status" value="1"/>
</dbReference>